<feature type="region of interest" description="Disordered" evidence="5">
    <location>
        <begin position="817"/>
        <end position="840"/>
    </location>
</feature>
<evidence type="ECO:0000259" key="7">
    <source>
        <dbReference type="PROSITE" id="PS50222"/>
    </source>
</evidence>
<dbReference type="SUPFAM" id="SSF47473">
    <property type="entry name" value="EF-hand"/>
    <property type="match status" value="1"/>
</dbReference>
<accession>A0A154PN53</accession>
<evidence type="ECO:0000256" key="4">
    <source>
        <dbReference type="ARBA" id="ARBA00023136"/>
    </source>
</evidence>
<dbReference type="InterPro" id="IPR002048">
    <property type="entry name" value="EF_hand_dom"/>
</dbReference>
<evidence type="ECO:0000256" key="1">
    <source>
        <dbReference type="ARBA" id="ARBA00004141"/>
    </source>
</evidence>
<gene>
    <name evidence="8" type="ORF">WN55_05338</name>
</gene>
<comment type="subcellular location">
    <subcellularLocation>
        <location evidence="1">Membrane</location>
        <topology evidence="1">Multi-pass membrane protein</topology>
    </subcellularLocation>
</comment>
<feature type="domain" description="EF-hand" evidence="7">
    <location>
        <begin position="399"/>
        <end position="434"/>
    </location>
</feature>
<feature type="transmembrane region" description="Helical" evidence="6">
    <location>
        <begin position="287"/>
        <end position="308"/>
    </location>
</feature>
<name>A0A154PN53_DUFNO</name>
<dbReference type="Pfam" id="PF00520">
    <property type="entry name" value="Ion_trans"/>
    <property type="match status" value="2"/>
</dbReference>
<evidence type="ECO:0000256" key="2">
    <source>
        <dbReference type="ARBA" id="ARBA00022692"/>
    </source>
</evidence>
<sequence length="840" mass="97507">MSSPKPTEYSANYQRFNDDADLSLEQDTSQRSCQKYGSMLSCSFSGNNINSPVSNSENNQFHQKIETDEVERETMTDNAVLPLHDSFSDHDLYWEMNYHKAAIFLEEGRNNEKFESHPKHPKDLPAYLLVHNNWYYGLDLLTSLLLLVLAVVEEPAVPLFRIPVWAHGSIELFALMIIGIELTLKLRWIGWATMLKHKRTMLKCITLAIMFLEAMTVLVRQSSHFRVTRALRPIFLVDTKCFGNVRRFIRQILQTLPPILDMLGLLLFFITLYTVLGYYMFSDMNRYFSTLQDSFVSLFVLLTTANFPDVMMPSYSKNKWYAIYFVSYLSTMLYVMMNLMLAVVNETFTAAERDKFKKLFLHKRKACQHAFNLLVSKQNPDKMRFRQFEGLMRYYAPNKSIKDIVLMFRHLNASGSGVLSSEEFLNIYDTTILQWEPQYSSVPWYHSTSQPMQILCTGAHAAIRWSYFESVMYVMIVANGITMIIRILQPSDILHSARLFAASWDTFLFGGIFVTEALIKVLGLGTRWYLSSGWNLFDLGTSVMTLVAACILRIFPSATFFVLFRPLRVLRLFKMKKRYRDVFGTLVILTPLMSSTAVVMLVLYYFFAIIGMELFAGYNMRNCCKNTTVEDFYKYSANESTALGYYYLNTFDNLIASGMTLFELTVVNNWFILMNAYAFTVGMYTRLYFMVFYLVTMIVLTIVVSSFLEAFRFRIHYKKSTSKRDEEKMLHEEVELRWDDLQCIIEDFQILEKLRPSLIVGGITVFIGSRPRTREVLQKKMYTSELNEWIAEAKETERLYLSNPVYNADENFGEDGISDSDHLRSSGNSRATYRSTSNVL</sequence>
<evidence type="ECO:0000313" key="9">
    <source>
        <dbReference type="Proteomes" id="UP000076502"/>
    </source>
</evidence>
<dbReference type="STRING" id="178035.A0A154PN53"/>
<keyword evidence="2 6" id="KW-0812">Transmembrane</keyword>
<dbReference type="InterPro" id="IPR027359">
    <property type="entry name" value="Volt_channel_dom_sf"/>
</dbReference>
<feature type="transmembrane region" description="Helical" evidence="6">
    <location>
        <begin position="687"/>
        <end position="711"/>
    </location>
</feature>
<dbReference type="GO" id="GO:0005216">
    <property type="term" value="F:monoatomic ion channel activity"/>
    <property type="evidence" value="ECO:0007669"/>
    <property type="project" value="InterPro"/>
</dbReference>
<dbReference type="OrthoDB" id="10068803at2759"/>
<keyword evidence="3 6" id="KW-1133">Transmembrane helix</keyword>
<feature type="transmembrane region" description="Helical" evidence="6">
    <location>
        <begin position="543"/>
        <end position="564"/>
    </location>
</feature>
<evidence type="ECO:0000256" key="5">
    <source>
        <dbReference type="SAM" id="MobiDB-lite"/>
    </source>
</evidence>
<dbReference type="FunFam" id="1.10.287.70:FF:000062">
    <property type="entry name" value="Two pore calcium channel protein 1"/>
    <property type="match status" value="1"/>
</dbReference>
<feature type="transmembrane region" description="Helical" evidence="6">
    <location>
        <begin position="585"/>
        <end position="610"/>
    </location>
</feature>
<dbReference type="Gene3D" id="1.20.120.350">
    <property type="entry name" value="Voltage-gated potassium channels. Chain C"/>
    <property type="match status" value="1"/>
</dbReference>
<dbReference type="AlphaFoldDB" id="A0A154PN53"/>
<evidence type="ECO:0000256" key="6">
    <source>
        <dbReference type="SAM" id="Phobius"/>
    </source>
</evidence>
<reference evidence="8 9" key="1">
    <citation type="submission" date="2015-07" db="EMBL/GenBank/DDBJ databases">
        <title>The genome of Dufourea novaeangliae.</title>
        <authorList>
            <person name="Pan H."/>
            <person name="Kapheim K."/>
        </authorList>
    </citation>
    <scope>NUCLEOTIDE SEQUENCE [LARGE SCALE GENOMIC DNA]</scope>
    <source>
        <strain evidence="8">0120121106</strain>
        <tissue evidence="8">Whole body</tissue>
    </source>
</reference>
<feature type="transmembrane region" description="Helical" evidence="6">
    <location>
        <begin position="134"/>
        <end position="152"/>
    </location>
</feature>
<proteinExistence type="predicted"/>
<dbReference type="InterPro" id="IPR005821">
    <property type="entry name" value="Ion_trans_dom"/>
</dbReference>
<dbReference type="PANTHER" id="PTHR46474">
    <property type="entry name" value="TWO PORE CALCIUM CHANNEL PROTEIN 1"/>
    <property type="match status" value="1"/>
</dbReference>
<dbReference type="PANTHER" id="PTHR46474:SF1">
    <property type="entry name" value="TWO PORE CHANNEL PROTEIN 1"/>
    <property type="match status" value="1"/>
</dbReference>
<dbReference type="EMBL" id="KQ434972">
    <property type="protein sequence ID" value="KZC12738.1"/>
    <property type="molecule type" value="Genomic_DNA"/>
</dbReference>
<evidence type="ECO:0000313" key="8">
    <source>
        <dbReference type="EMBL" id="KZC12738.1"/>
    </source>
</evidence>
<dbReference type="GO" id="GO:0010008">
    <property type="term" value="C:endosome membrane"/>
    <property type="evidence" value="ECO:0007669"/>
    <property type="project" value="TreeGrafter"/>
</dbReference>
<keyword evidence="4 6" id="KW-0472">Membrane</keyword>
<dbReference type="GO" id="GO:0005765">
    <property type="term" value="C:lysosomal membrane"/>
    <property type="evidence" value="ECO:0007669"/>
    <property type="project" value="InterPro"/>
</dbReference>
<dbReference type="InterPro" id="IPR028801">
    <property type="entry name" value="TPC1_animal"/>
</dbReference>
<feature type="transmembrane region" description="Helical" evidence="6">
    <location>
        <begin position="259"/>
        <end position="281"/>
    </location>
</feature>
<feature type="transmembrane region" description="Helical" evidence="6">
    <location>
        <begin position="320"/>
        <end position="344"/>
    </location>
</feature>
<dbReference type="SUPFAM" id="SSF81324">
    <property type="entry name" value="Voltage-gated potassium channels"/>
    <property type="match status" value="2"/>
</dbReference>
<feature type="transmembrane region" description="Helical" evidence="6">
    <location>
        <begin position="500"/>
        <end position="523"/>
    </location>
</feature>
<evidence type="ECO:0000256" key="3">
    <source>
        <dbReference type="ARBA" id="ARBA00022989"/>
    </source>
</evidence>
<feature type="compositionally biased region" description="Polar residues" evidence="5">
    <location>
        <begin position="1"/>
        <end position="15"/>
    </location>
</feature>
<keyword evidence="9" id="KW-1185">Reference proteome</keyword>
<protein>
    <submittedName>
        <fullName evidence="8">Two pore calcium channel protein 1</fullName>
    </submittedName>
</protein>
<dbReference type="InterPro" id="IPR011992">
    <property type="entry name" value="EF-hand-dom_pair"/>
</dbReference>
<dbReference type="Proteomes" id="UP000076502">
    <property type="component" value="Unassembled WGS sequence"/>
</dbReference>
<dbReference type="GO" id="GO:0022832">
    <property type="term" value="F:voltage-gated channel activity"/>
    <property type="evidence" value="ECO:0007669"/>
    <property type="project" value="InterPro"/>
</dbReference>
<dbReference type="PROSITE" id="PS50222">
    <property type="entry name" value="EF_HAND_2"/>
    <property type="match status" value="1"/>
</dbReference>
<feature type="transmembrane region" description="Helical" evidence="6">
    <location>
        <begin position="159"/>
        <end position="180"/>
    </location>
</feature>
<feature type="compositionally biased region" description="Polar residues" evidence="5">
    <location>
        <begin position="825"/>
        <end position="840"/>
    </location>
</feature>
<organism evidence="8 9">
    <name type="scientific">Dufourea novaeangliae</name>
    <name type="common">Sweat bee</name>
    <dbReference type="NCBI Taxonomy" id="178035"/>
    <lineage>
        <taxon>Eukaryota</taxon>
        <taxon>Metazoa</taxon>
        <taxon>Ecdysozoa</taxon>
        <taxon>Arthropoda</taxon>
        <taxon>Hexapoda</taxon>
        <taxon>Insecta</taxon>
        <taxon>Pterygota</taxon>
        <taxon>Neoptera</taxon>
        <taxon>Endopterygota</taxon>
        <taxon>Hymenoptera</taxon>
        <taxon>Apocrita</taxon>
        <taxon>Aculeata</taxon>
        <taxon>Apoidea</taxon>
        <taxon>Anthophila</taxon>
        <taxon>Halictidae</taxon>
        <taxon>Rophitinae</taxon>
        <taxon>Dufourea</taxon>
    </lineage>
</organism>
<dbReference type="GO" id="GO:0005509">
    <property type="term" value="F:calcium ion binding"/>
    <property type="evidence" value="ECO:0007669"/>
    <property type="project" value="InterPro"/>
</dbReference>
<feature type="transmembrane region" description="Helical" evidence="6">
    <location>
        <begin position="200"/>
        <end position="219"/>
    </location>
</feature>
<feature type="region of interest" description="Disordered" evidence="5">
    <location>
        <begin position="1"/>
        <end position="29"/>
    </location>
</feature>
<dbReference type="Gene3D" id="1.10.287.70">
    <property type="match status" value="2"/>
</dbReference>
<dbReference type="OMA" id="MCSTAIV"/>